<evidence type="ECO:0000313" key="4">
    <source>
        <dbReference type="EMBL" id="PPB80161.1"/>
    </source>
</evidence>
<evidence type="ECO:0000256" key="1">
    <source>
        <dbReference type="ARBA" id="ARBA00008571"/>
    </source>
</evidence>
<reference evidence="4 5" key="1">
    <citation type="submission" date="2018-01" db="EMBL/GenBank/DDBJ databases">
        <title>Genomic Encyclopedia of Archaeal and Bacterial Type Strains, Phase II (KMG-II): from individual species to whole genera.</title>
        <authorList>
            <person name="Goeker M."/>
        </authorList>
    </citation>
    <scope>NUCLEOTIDE SEQUENCE [LARGE SCALE GENOMIC DNA]</scope>
    <source>
        <strain evidence="4 5">DSM 12048</strain>
    </source>
</reference>
<keyword evidence="3" id="KW-0143">Chaperone</keyword>
<evidence type="ECO:0000256" key="2">
    <source>
        <dbReference type="ARBA" id="ARBA00019418"/>
    </source>
</evidence>
<organism evidence="4 5">
    <name type="scientific">Albidovulum inexpectatum</name>
    <dbReference type="NCBI Taxonomy" id="196587"/>
    <lineage>
        <taxon>Bacteria</taxon>
        <taxon>Pseudomonadati</taxon>
        <taxon>Pseudomonadota</taxon>
        <taxon>Alphaproteobacteria</taxon>
        <taxon>Rhodobacterales</taxon>
        <taxon>Paracoccaceae</taxon>
        <taxon>Albidovulum</taxon>
    </lineage>
</organism>
<dbReference type="RefSeq" id="WP_104071350.1">
    <property type="nucleotide sequence ID" value="NZ_PRDS01000006.1"/>
</dbReference>
<dbReference type="GO" id="GO:0006099">
    <property type="term" value="P:tricarboxylic acid cycle"/>
    <property type="evidence" value="ECO:0007669"/>
    <property type="project" value="TreeGrafter"/>
</dbReference>
<dbReference type="PANTHER" id="PTHR12469">
    <property type="entry name" value="PROTEIN EMI5 HOMOLOG, MITOCHONDRIAL"/>
    <property type="match status" value="1"/>
</dbReference>
<evidence type="ECO:0000256" key="3">
    <source>
        <dbReference type="ARBA" id="ARBA00023186"/>
    </source>
</evidence>
<dbReference type="OrthoDB" id="9807264at2"/>
<dbReference type="InterPro" id="IPR005631">
    <property type="entry name" value="SDH"/>
</dbReference>
<evidence type="ECO:0000313" key="5">
    <source>
        <dbReference type="Proteomes" id="UP000239736"/>
    </source>
</evidence>
<comment type="caution">
    <text evidence="4">The sequence shown here is derived from an EMBL/GenBank/DDBJ whole genome shotgun (WGS) entry which is preliminary data.</text>
</comment>
<dbReference type="PANTHER" id="PTHR12469:SF2">
    <property type="entry name" value="SUCCINATE DEHYDROGENASE ASSEMBLY FACTOR 2, MITOCHONDRIAL"/>
    <property type="match status" value="1"/>
</dbReference>
<dbReference type="Proteomes" id="UP000239736">
    <property type="component" value="Unassembled WGS sequence"/>
</dbReference>
<dbReference type="AlphaFoldDB" id="A0A2S5JFI9"/>
<gene>
    <name evidence="4" type="ORF">LV82_02033</name>
</gene>
<sequence>MTEDRETRLRRMRMRCWRRGTKEMDMILGPYADAHLAGMNDEELDLLDDLLNENDQDLYRWVSGVDRAPARFAALIARLSDFAGTRHGTS</sequence>
<dbReference type="Pfam" id="PF03937">
    <property type="entry name" value="Sdh5"/>
    <property type="match status" value="1"/>
</dbReference>
<dbReference type="Gene3D" id="1.10.150.250">
    <property type="entry name" value="Flavinator of succinate dehydrogenase"/>
    <property type="match status" value="1"/>
</dbReference>
<comment type="similarity">
    <text evidence="1">Belongs to the SdhE FAD assembly factor family.</text>
</comment>
<protein>
    <recommendedName>
        <fullName evidence="2">FAD assembly factor SdhE</fullName>
    </recommendedName>
</protein>
<accession>A0A2S5JFI9</accession>
<name>A0A2S5JFI9_9RHOB</name>
<dbReference type="SUPFAM" id="SSF109910">
    <property type="entry name" value="YgfY-like"/>
    <property type="match status" value="1"/>
</dbReference>
<keyword evidence="5" id="KW-1185">Reference proteome</keyword>
<proteinExistence type="inferred from homology"/>
<dbReference type="InterPro" id="IPR036714">
    <property type="entry name" value="SDH_sf"/>
</dbReference>
<dbReference type="EMBL" id="PRDS01000006">
    <property type="protein sequence ID" value="PPB80161.1"/>
    <property type="molecule type" value="Genomic_DNA"/>
</dbReference>